<name>A0A7S3KVX1_9STRA</name>
<dbReference type="Gene3D" id="3.30.559.10">
    <property type="entry name" value="Chloramphenicol acetyltransferase-like domain"/>
    <property type="match status" value="1"/>
</dbReference>
<protein>
    <recommendedName>
        <fullName evidence="3">Diacylglycerol O-acyltransferase</fullName>
    </recommendedName>
</protein>
<organism evidence="2">
    <name type="scientific">Amphora coffeiformis</name>
    <dbReference type="NCBI Taxonomy" id="265554"/>
    <lineage>
        <taxon>Eukaryota</taxon>
        <taxon>Sar</taxon>
        <taxon>Stramenopiles</taxon>
        <taxon>Ochrophyta</taxon>
        <taxon>Bacillariophyta</taxon>
        <taxon>Bacillariophyceae</taxon>
        <taxon>Bacillariophycidae</taxon>
        <taxon>Thalassiophysales</taxon>
        <taxon>Catenulaceae</taxon>
        <taxon>Amphora</taxon>
    </lineage>
</organism>
<dbReference type="InterPro" id="IPR023213">
    <property type="entry name" value="CAT-like_dom_sf"/>
</dbReference>
<dbReference type="EMBL" id="HBIM01000754">
    <property type="protein sequence ID" value="CAE0402366.1"/>
    <property type="molecule type" value="Transcribed_RNA"/>
</dbReference>
<feature type="region of interest" description="Disordered" evidence="1">
    <location>
        <begin position="61"/>
        <end position="84"/>
    </location>
</feature>
<dbReference type="AlphaFoldDB" id="A0A7S3KVX1"/>
<proteinExistence type="predicted"/>
<sequence>MWISPAVATSYAFVTAFVLQQNHDYYDHPCHTIRPRQAADNRHSRRVKSLLRADASALEPPSIVVNSPQTTQPPHCDDPRTADSTTLQPTLSSTIVSNQGQTANFMLYWPSITTFTLLSGWTSEHTQRLKAAVDAVVQRNPILTGRAEKTSGLFGGRTKVSIQCGKFLVGQHAFVKEFDYGSISRYMPPDSLESLSPKELIHFMDQNLSPLVPPAESVIESTQSGNPLFQIDLITLPAGGYACYAMRLSHCVGDGVTYYNLMNEINHFFHHPQRQVVDDDDDDVDKHHDPPPLLHWTAPDIATHEIWPSRYSSVDVQKAYGFPFLLGLLRNVWHMEQRQKKDYLVLSKAKIEVQKRALVDKTQHGHLSSNDIITAAVYGANQSSDVFCFSMNMRQLPTSRHYGLNFHNEVPFSKAEVANNPNAFRTLLKRGYCYDTNQLPVWPFVAGRVGRLSSLATIQHLIIVDKNNVSSEVIFHGLLTSYADNMPLDAAFITAMNDEYFLVSHNFRELNANASPLLRDILANVEGKL</sequence>
<evidence type="ECO:0008006" key="3">
    <source>
        <dbReference type="Google" id="ProtNLM"/>
    </source>
</evidence>
<feature type="compositionally biased region" description="Polar residues" evidence="1">
    <location>
        <begin position="64"/>
        <end position="73"/>
    </location>
</feature>
<evidence type="ECO:0000313" key="2">
    <source>
        <dbReference type="EMBL" id="CAE0402366.1"/>
    </source>
</evidence>
<gene>
    <name evidence="2" type="ORF">ACOF00016_LOCUS658</name>
</gene>
<accession>A0A7S3KVX1</accession>
<evidence type="ECO:0000256" key="1">
    <source>
        <dbReference type="SAM" id="MobiDB-lite"/>
    </source>
</evidence>
<reference evidence="2" key="1">
    <citation type="submission" date="2021-01" db="EMBL/GenBank/DDBJ databases">
        <authorList>
            <person name="Corre E."/>
            <person name="Pelletier E."/>
            <person name="Niang G."/>
            <person name="Scheremetjew M."/>
            <person name="Finn R."/>
            <person name="Kale V."/>
            <person name="Holt S."/>
            <person name="Cochrane G."/>
            <person name="Meng A."/>
            <person name="Brown T."/>
            <person name="Cohen L."/>
        </authorList>
    </citation>
    <scope>NUCLEOTIDE SEQUENCE</scope>
    <source>
        <strain evidence="2">CCMP127</strain>
    </source>
</reference>